<protein>
    <submittedName>
        <fullName evidence="2">Uncharacterized protein</fullName>
    </submittedName>
</protein>
<name>A0ABC8QRK7_9AQUA</name>
<reference evidence="2 3" key="1">
    <citation type="submission" date="2024-02" db="EMBL/GenBank/DDBJ databases">
        <authorList>
            <person name="Vignale AGUSTIN F."/>
            <person name="Sosa J E."/>
            <person name="Modenutti C."/>
        </authorList>
    </citation>
    <scope>NUCLEOTIDE SEQUENCE [LARGE SCALE GENOMIC DNA]</scope>
</reference>
<dbReference type="EMBL" id="CAUOFW020000336">
    <property type="protein sequence ID" value="CAK9134132.1"/>
    <property type="molecule type" value="Genomic_DNA"/>
</dbReference>
<proteinExistence type="predicted"/>
<evidence type="ECO:0000313" key="3">
    <source>
        <dbReference type="Proteomes" id="UP001642360"/>
    </source>
</evidence>
<dbReference type="Proteomes" id="UP001642360">
    <property type="component" value="Unassembled WGS sequence"/>
</dbReference>
<feature type="region of interest" description="Disordered" evidence="1">
    <location>
        <begin position="158"/>
        <end position="192"/>
    </location>
</feature>
<accession>A0ABC8QRK7</accession>
<gene>
    <name evidence="2" type="ORF">ILEXP_LOCUS1067</name>
</gene>
<sequence>MTMEGTMGGAPCRREGDFDLVSQIGRRGTPQATPGQAMGDSQGELGVGDSPAAPSGGSRWGMCRGDDGHCWRDDGELSLGGASGATGGTPLGGARGLGDPLSSTGGLGYPLGDSIDEVSADSERIIGGIMGEAMTMEGTMGGAPCRREGDFDLVSQIGRRGTPQATPGQAMGDSQGELGVGDSPAAPSGGSRWGMCRGDGTFGTFGVTSGMGKETLCNPCKIAGGAQGVGELQGGVSRETDYTCHELGSAPGGLPSVIQASFREASDGNIAQGAELLALGGGGDLDALDDAGGGPGHLSNS</sequence>
<organism evidence="2 3">
    <name type="scientific">Ilex paraguariensis</name>
    <name type="common">yerba mate</name>
    <dbReference type="NCBI Taxonomy" id="185542"/>
    <lineage>
        <taxon>Eukaryota</taxon>
        <taxon>Viridiplantae</taxon>
        <taxon>Streptophyta</taxon>
        <taxon>Embryophyta</taxon>
        <taxon>Tracheophyta</taxon>
        <taxon>Spermatophyta</taxon>
        <taxon>Magnoliopsida</taxon>
        <taxon>eudicotyledons</taxon>
        <taxon>Gunneridae</taxon>
        <taxon>Pentapetalae</taxon>
        <taxon>asterids</taxon>
        <taxon>campanulids</taxon>
        <taxon>Aquifoliales</taxon>
        <taxon>Aquifoliaceae</taxon>
        <taxon>Ilex</taxon>
    </lineage>
</organism>
<feature type="region of interest" description="Disordered" evidence="1">
    <location>
        <begin position="25"/>
        <end position="56"/>
    </location>
</feature>
<comment type="caution">
    <text evidence="2">The sequence shown here is derived from an EMBL/GenBank/DDBJ whole genome shotgun (WGS) entry which is preliminary data.</text>
</comment>
<evidence type="ECO:0000256" key="1">
    <source>
        <dbReference type="SAM" id="MobiDB-lite"/>
    </source>
</evidence>
<evidence type="ECO:0000313" key="2">
    <source>
        <dbReference type="EMBL" id="CAK9134132.1"/>
    </source>
</evidence>
<dbReference type="AlphaFoldDB" id="A0ABC8QRK7"/>
<keyword evidence="3" id="KW-1185">Reference proteome</keyword>